<evidence type="ECO:0000313" key="1">
    <source>
        <dbReference type="EMBL" id="KAI3717545.1"/>
    </source>
</evidence>
<reference evidence="2" key="1">
    <citation type="journal article" date="2022" name="Mol. Ecol. Resour.">
        <title>The genomes of chicory, endive, great burdock and yacon provide insights into Asteraceae palaeo-polyploidization history and plant inulin production.</title>
        <authorList>
            <person name="Fan W."/>
            <person name="Wang S."/>
            <person name="Wang H."/>
            <person name="Wang A."/>
            <person name="Jiang F."/>
            <person name="Liu H."/>
            <person name="Zhao H."/>
            <person name="Xu D."/>
            <person name="Zhang Y."/>
        </authorList>
    </citation>
    <scope>NUCLEOTIDE SEQUENCE [LARGE SCALE GENOMIC DNA]</scope>
    <source>
        <strain evidence="2">cv. Yunnan</strain>
    </source>
</reference>
<keyword evidence="2" id="KW-1185">Reference proteome</keyword>
<proteinExistence type="predicted"/>
<accession>A0ACB9B5S0</accession>
<comment type="caution">
    <text evidence="1">The sequence shown here is derived from an EMBL/GenBank/DDBJ whole genome shotgun (WGS) entry which is preliminary data.</text>
</comment>
<organism evidence="1 2">
    <name type="scientific">Smallanthus sonchifolius</name>
    <dbReference type="NCBI Taxonomy" id="185202"/>
    <lineage>
        <taxon>Eukaryota</taxon>
        <taxon>Viridiplantae</taxon>
        <taxon>Streptophyta</taxon>
        <taxon>Embryophyta</taxon>
        <taxon>Tracheophyta</taxon>
        <taxon>Spermatophyta</taxon>
        <taxon>Magnoliopsida</taxon>
        <taxon>eudicotyledons</taxon>
        <taxon>Gunneridae</taxon>
        <taxon>Pentapetalae</taxon>
        <taxon>asterids</taxon>
        <taxon>campanulids</taxon>
        <taxon>Asterales</taxon>
        <taxon>Asteraceae</taxon>
        <taxon>Asteroideae</taxon>
        <taxon>Heliantheae alliance</taxon>
        <taxon>Millerieae</taxon>
        <taxon>Smallanthus</taxon>
    </lineage>
</organism>
<reference evidence="1 2" key="2">
    <citation type="journal article" date="2022" name="Mol. Ecol. Resour.">
        <title>The genomes of chicory, endive, great burdock and yacon provide insights into Asteraceae paleo-polyploidization history and plant inulin production.</title>
        <authorList>
            <person name="Fan W."/>
            <person name="Wang S."/>
            <person name="Wang H."/>
            <person name="Wang A."/>
            <person name="Jiang F."/>
            <person name="Liu H."/>
            <person name="Zhao H."/>
            <person name="Xu D."/>
            <person name="Zhang Y."/>
        </authorList>
    </citation>
    <scope>NUCLEOTIDE SEQUENCE [LARGE SCALE GENOMIC DNA]</scope>
    <source>
        <strain evidence="2">cv. Yunnan</strain>
        <tissue evidence="1">Leaves</tissue>
    </source>
</reference>
<name>A0ACB9B5S0_9ASTR</name>
<gene>
    <name evidence="1" type="ORF">L1987_69237</name>
</gene>
<sequence length="159" mass="18363">MRTPTFDTQYFIIAYKLSIVFLLSMDSYSPTSPVCRPEEESNWEEDTGSPVHRSPTPAAARSRCDVRVDWIRNTGPRLRTPESPTPINPYHTPHLHNPLPPPLRDPYLMPDPYLPNPWVRHTMAPTGVMGIPTNEFPQYVRTSEFERQRIEQGVLHDLQ</sequence>
<evidence type="ECO:0000313" key="2">
    <source>
        <dbReference type="Proteomes" id="UP001056120"/>
    </source>
</evidence>
<protein>
    <submittedName>
        <fullName evidence="1">Uncharacterized protein</fullName>
    </submittedName>
</protein>
<dbReference type="EMBL" id="CM042040">
    <property type="protein sequence ID" value="KAI3717545.1"/>
    <property type="molecule type" value="Genomic_DNA"/>
</dbReference>
<dbReference type="Proteomes" id="UP001056120">
    <property type="component" value="Linkage Group LG23"/>
</dbReference>